<dbReference type="PROSITE" id="PS50082">
    <property type="entry name" value="WD_REPEATS_2"/>
    <property type="match status" value="2"/>
</dbReference>
<dbReference type="RefSeq" id="XP_002678671.1">
    <property type="nucleotide sequence ID" value="XM_002678625.1"/>
</dbReference>
<dbReference type="FunCoup" id="D2VBL2">
    <property type="interactions" value="419"/>
</dbReference>
<dbReference type="Gene3D" id="2.130.10.10">
    <property type="entry name" value="YVTN repeat-like/Quinoprotein amine dehydrogenase"/>
    <property type="match status" value="2"/>
</dbReference>
<dbReference type="EMBL" id="GG738861">
    <property type="protein sequence ID" value="EFC45927.1"/>
    <property type="molecule type" value="Genomic_DNA"/>
</dbReference>
<comment type="similarity">
    <text evidence="1">Belongs to the WD repeat WDR55 family.</text>
</comment>
<evidence type="ECO:0000256" key="4">
    <source>
        <dbReference type="PROSITE-ProRule" id="PRU00221"/>
    </source>
</evidence>
<keyword evidence="7" id="KW-1185">Reference proteome</keyword>
<dbReference type="GeneID" id="8859113"/>
<dbReference type="OMA" id="QAIHPTE"/>
<evidence type="ECO:0000256" key="2">
    <source>
        <dbReference type="ARBA" id="ARBA00022574"/>
    </source>
</evidence>
<dbReference type="eggNOG" id="KOG2444">
    <property type="taxonomic scope" value="Eukaryota"/>
</dbReference>
<feature type="repeat" description="WD" evidence="4">
    <location>
        <begin position="167"/>
        <end position="208"/>
    </location>
</feature>
<dbReference type="VEuPathDB" id="AmoebaDB:NAEGRDRAFT_32806"/>
<dbReference type="AlphaFoldDB" id="D2VBL2"/>
<proteinExistence type="inferred from homology"/>
<dbReference type="STRING" id="5762.D2VBL2"/>
<dbReference type="KEGG" id="ngr:NAEGRDRAFT_32806"/>
<feature type="repeat" description="WD" evidence="4">
    <location>
        <begin position="126"/>
        <end position="166"/>
    </location>
</feature>
<accession>D2VBL2</accession>
<dbReference type="InterPro" id="IPR050505">
    <property type="entry name" value="WDR55/POC1"/>
</dbReference>
<keyword evidence="2 4" id="KW-0853">WD repeat</keyword>
<dbReference type="Proteomes" id="UP000006671">
    <property type="component" value="Unassembled WGS sequence"/>
</dbReference>
<dbReference type="OrthoDB" id="2288928at2759"/>
<dbReference type="SUPFAM" id="SSF50978">
    <property type="entry name" value="WD40 repeat-like"/>
    <property type="match status" value="1"/>
</dbReference>
<dbReference type="PANTHER" id="PTHR44019:SF20">
    <property type="entry name" value="WD REPEAT-CONTAINING PROTEIN 55"/>
    <property type="match status" value="1"/>
</dbReference>
<dbReference type="PANTHER" id="PTHR44019">
    <property type="entry name" value="WD REPEAT-CONTAINING PROTEIN 55"/>
    <property type="match status" value="1"/>
</dbReference>
<keyword evidence="3" id="KW-0677">Repeat</keyword>
<feature type="region of interest" description="Disordered" evidence="5">
    <location>
        <begin position="372"/>
        <end position="395"/>
    </location>
</feature>
<dbReference type="SMART" id="SM00320">
    <property type="entry name" value="WD40"/>
    <property type="match status" value="6"/>
</dbReference>
<dbReference type="Pfam" id="PF24796">
    <property type="entry name" value="WDR55"/>
    <property type="match status" value="1"/>
</dbReference>
<protein>
    <submittedName>
        <fullName evidence="6">Predicted protein</fullName>
    </submittedName>
</protein>
<sequence length="413" mass="46482">MIKEEDVRESVDEIDYSLNEHFIVKNDEKNQKIYVPKPIIESESVFSIDFHPKLDLLAVALVTGETKIYKYSIEIENTCVATFNHHNEACRKIFFSDDGKTMLSCGSDRRFNVVDVKKASVKFSIKDAHKSPINSLIVIDDDRVATGDDEGVVRIWDVRQKKAIQSYKEHGDYISCFAFAPESGMLYSAGADGCISVVDMKKSKPTGVGVTEGVNDDLVGIATMSNGDFIYAAGSSGTIYEFQSHKLYQPNRCISTLTSNISVMKLVKEGYLTYASDDGVIFGLNTKNTKRQHRLTDQTNEPIFDLSISRDAKYLASCSLENIRFYNAIGLFDLNLVDVVDVKEKEKDVKKLKKQEKKIEEKLLNPEAKTVLEEAESNKKKRKKAGGVQSSTKKTKVMNQARKQFLHDLLVDY</sequence>
<dbReference type="InterPro" id="IPR036322">
    <property type="entry name" value="WD40_repeat_dom_sf"/>
</dbReference>
<name>D2VBL2_NAEGR</name>
<evidence type="ECO:0000313" key="7">
    <source>
        <dbReference type="Proteomes" id="UP000006671"/>
    </source>
</evidence>
<evidence type="ECO:0000256" key="3">
    <source>
        <dbReference type="ARBA" id="ARBA00022737"/>
    </source>
</evidence>
<dbReference type="InterPro" id="IPR015943">
    <property type="entry name" value="WD40/YVTN_repeat-like_dom_sf"/>
</dbReference>
<gene>
    <name evidence="6" type="ORF">NAEGRDRAFT_32806</name>
</gene>
<reference evidence="6 7" key="1">
    <citation type="journal article" date="2010" name="Cell">
        <title>The genome of Naegleria gruberi illuminates early eukaryotic versatility.</title>
        <authorList>
            <person name="Fritz-Laylin L.K."/>
            <person name="Prochnik S.E."/>
            <person name="Ginger M.L."/>
            <person name="Dacks J.B."/>
            <person name="Carpenter M.L."/>
            <person name="Field M.C."/>
            <person name="Kuo A."/>
            <person name="Paredez A."/>
            <person name="Chapman J."/>
            <person name="Pham J."/>
            <person name="Shu S."/>
            <person name="Neupane R."/>
            <person name="Cipriano M."/>
            <person name="Mancuso J."/>
            <person name="Tu H."/>
            <person name="Salamov A."/>
            <person name="Lindquist E."/>
            <person name="Shapiro H."/>
            <person name="Lucas S."/>
            <person name="Grigoriev I.V."/>
            <person name="Cande W.Z."/>
            <person name="Fulton C."/>
            <person name="Rokhsar D.S."/>
            <person name="Dawson S.C."/>
        </authorList>
    </citation>
    <scope>NUCLEOTIDE SEQUENCE [LARGE SCALE GENOMIC DNA]</scope>
    <source>
        <strain evidence="6 7">NEG-M</strain>
    </source>
</reference>
<evidence type="ECO:0000256" key="5">
    <source>
        <dbReference type="SAM" id="MobiDB-lite"/>
    </source>
</evidence>
<dbReference type="InParanoid" id="D2VBL2"/>
<evidence type="ECO:0000313" key="6">
    <source>
        <dbReference type="EMBL" id="EFC45927.1"/>
    </source>
</evidence>
<evidence type="ECO:0000256" key="1">
    <source>
        <dbReference type="ARBA" id="ARBA00007625"/>
    </source>
</evidence>
<dbReference type="InterPro" id="IPR001680">
    <property type="entry name" value="WD40_rpt"/>
</dbReference>
<organism evidence="7">
    <name type="scientific">Naegleria gruberi</name>
    <name type="common">Amoeba</name>
    <dbReference type="NCBI Taxonomy" id="5762"/>
    <lineage>
        <taxon>Eukaryota</taxon>
        <taxon>Discoba</taxon>
        <taxon>Heterolobosea</taxon>
        <taxon>Tetramitia</taxon>
        <taxon>Eutetramitia</taxon>
        <taxon>Vahlkampfiidae</taxon>
        <taxon>Naegleria</taxon>
    </lineage>
</organism>